<feature type="domain" description="YhfZ helix-turn-helix" evidence="1">
    <location>
        <begin position="28"/>
        <end position="74"/>
    </location>
</feature>
<organism evidence="3 4">
    <name type="scientific">Paenactinomyces guangxiensis</name>
    <dbReference type="NCBI Taxonomy" id="1490290"/>
    <lineage>
        <taxon>Bacteria</taxon>
        <taxon>Bacillati</taxon>
        <taxon>Bacillota</taxon>
        <taxon>Bacilli</taxon>
        <taxon>Bacillales</taxon>
        <taxon>Thermoactinomycetaceae</taxon>
        <taxon>Paenactinomyces</taxon>
    </lineage>
</organism>
<dbReference type="RefSeq" id="WP_181750416.1">
    <property type="nucleotide sequence ID" value="NZ_JACEIQ010000001.1"/>
</dbReference>
<name>A0A7W2A7K2_9BACL</name>
<evidence type="ECO:0000313" key="3">
    <source>
        <dbReference type="EMBL" id="MBA4493217.1"/>
    </source>
</evidence>
<dbReference type="Pfam" id="PF14502">
    <property type="entry name" value="HTH_41"/>
    <property type="match status" value="1"/>
</dbReference>
<evidence type="ECO:0000313" key="4">
    <source>
        <dbReference type="Proteomes" id="UP000535491"/>
    </source>
</evidence>
<gene>
    <name evidence="3" type="ORF">H1191_02675</name>
</gene>
<keyword evidence="4" id="KW-1185">Reference proteome</keyword>
<dbReference type="InterPro" id="IPR041444">
    <property type="entry name" value="HTH_41"/>
</dbReference>
<dbReference type="AlphaFoldDB" id="A0A7W2A7K2"/>
<dbReference type="SUPFAM" id="SSF53850">
    <property type="entry name" value="Periplasmic binding protein-like II"/>
    <property type="match status" value="1"/>
</dbReference>
<feature type="domain" description="Uncharacterised protein YhfZ C-terminal" evidence="2">
    <location>
        <begin position="78"/>
        <end position="310"/>
    </location>
</feature>
<evidence type="ECO:0000259" key="1">
    <source>
        <dbReference type="Pfam" id="PF14502"/>
    </source>
</evidence>
<dbReference type="Proteomes" id="UP000535491">
    <property type="component" value="Unassembled WGS sequence"/>
</dbReference>
<accession>A0A7W2A7K2</accession>
<evidence type="ECO:0000259" key="2">
    <source>
        <dbReference type="Pfam" id="PF14503"/>
    </source>
</evidence>
<proteinExistence type="predicted"/>
<dbReference type="InterPro" id="IPR036388">
    <property type="entry name" value="WH-like_DNA-bd_sf"/>
</dbReference>
<dbReference type="Gene3D" id="3.40.190.10">
    <property type="entry name" value="Periplasmic binding protein-like II"/>
    <property type="match status" value="2"/>
</dbReference>
<reference evidence="3 4" key="1">
    <citation type="submission" date="2020-07" db="EMBL/GenBank/DDBJ databases">
        <authorList>
            <person name="Feng H."/>
        </authorList>
    </citation>
    <scope>NUCLEOTIDE SEQUENCE [LARGE SCALE GENOMIC DNA]</scope>
    <source>
        <strain evidence="4">s-10</strain>
    </source>
</reference>
<sequence length="310" mass="34956">MSDTSKLFYTKNGYAAMKIARRLLSLEAGERIPRIDDFVKQLSTGRGTVQGALKLLEEMKAVCLETRGHMGTFLIQKDEAALWEVAGLGRLVGVMPLPYSRKYEGLATGLMESFESQGIPFSLAYMRGAAHRIETLRHGRYDFAVVSRFAGEVAVQKTKELQLVKGLGSGSYVSGHEVFFSNPRETVIRDGMYVGIDPSSTDQALLTEYECKEKRVQWVEISYMQLLDMLKEGKIDAAVWNKDEVKFSLPLGRGKLQSRQAYETSLAMSEAVVVTAHKTEEFYPIIDRLDPVQVRRVQQMVEQGETYPRY</sequence>
<dbReference type="Gene3D" id="1.10.10.10">
    <property type="entry name" value="Winged helix-like DNA-binding domain superfamily/Winged helix DNA-binding domain"/>
    <property type="match status" value="1"/>
</dbReference>
<comment type="caution">
    <text evidence="3">The sequence shown here is derived from an EMBL/GenBank/DDBJ whole genome shotgun (WGS) entry which is preliminary data.</text>
</comment>
<dbReference type="EMBL" id="JACEIQ010000001">
    <property type="protein sequence ID" value="MBA4493217.1"/>
    <property type="molecule type" value="Genomic_DNA"/>
</dbReference>
<dbReference type="InterPro" id="IPR032791">
    <property type="entry name" value="YhfZ_C"/>
</dbReference>
<dbReference type="NCBIfam" id="NF041241">
    <property type="entry name" value="YhfZ_full"/>
    <property type="match status" value="1"/>
</dbReference>
<dbReference type="Pfam" id="PF14503">
    <property type="entry name" value="YhfZ_C"/>
    <property type="match status" value="1"/>
</dbReference>
<protein>
    <submittedName>
        <fullName evidence="3">Transcriptional regulator</fullName>
    </submittedName>
</protein>